<keyword evidence="1" id="KW-0812">Transmembrane</keyword>
<evidence type="ECO:0000313" key="2">
    <source>
        <dbReference type="EMBL" id="OXA85354.1"/>
    </source>
</evidence>
<feature type="transmembrane region" description="Helical" evidence="1">
    <location>
        <begin position="6"/>
        <end position="27"/>
    </location>
</feature>
<dbReference type="EMBL" id="MUGW01000052">
    <property type="protein sequence ID" value="OXA85354.1"/>
    <property type="molecule type" value="Genomic_DNA"/>
</dbReference>
<comment type="caution">
    <text evidence="2">The sequence shown here is derived from an EMBL/GenBank/DDBJ whole genome shotgun (WGS) entry which is preliminary data.</text>
</comment>
<keyword evidence="1" id="KW-0472">Membrane</keyword>
<accession>A0A226GUH8</accession>
<evidence type="ECO:0000313" key="3">
    <source>
        <dbReference type="Proteomes" id="UP000198345"/>
    </source>
</evidence>
<protein>
    <submittedName>
        <fullName evidence="2">Uncharacterized protein</fullName>
    </submittedName>
</protein>
<dbReference type="Proteomes" id="UP000198345">
    <property type="component" value="Unassembled WGS sequence"/>
</dbReference>
<proteinExistence type="predicted"/>
<gene>
    <name evidence="2" type="ORF">B0A66_19810</name>
</gene>
<evidence type="ECO:0000256" key="1">
    <source>
        <dbReference type="SAM" id="Phobius"/>
    </source>
</evidence>
<sequence length="79" mass="9348">MQNYTFFIQTPLVSVSFVVFSSARFAIYLRSLQLFLWNTQKECRLDGLKKNRQGNTLTEIKLSIYFLITIQIIKSKKYC</sequence>
<dbReference type="AlphaFoldDB" id="A0A226GUH8"/>
<reference evidence="2 3" key="1">
    <citation type="submission" date="2016-11" db="EMBL/GenBank/DDBJ databases">
        <title>Whole genomes of Flavobacteriaceae.</title>
        <authorList>
            <person name="Stine C."/>
            <person name="Li C."/>
            <person name="Tadesse D."/>
        </authorList>
    </citation>
    <scope>NUCLEOTIDE SEQUENCE [LARGE SCALE GENOMIC DNA]</scope>
    <source>
        <strain evidence="2 3">DSM 18292</strain>
    </source>
</reference>
<name>A0A226GUH8_9FLAO</name>
<organism evidence="2 3">
    <name type="scientific">Flavobacterium hercynium</name>
    <dbReference type="NCBI Taxonomy" id="387094"/>
    <lineage>
        <taxon>Bacteria</taxon>
        <taxon>Pseudomonadati</taxon>
        <taxon>Bacteroidota</taxon>
        <taxon>Flavobacteriia</taxon>
        <taxon>Flavobacteriales</taxon>
        <taxon>Flavobacteriaceae</taxon>
        <taxon>Flavobacterium</taxon>
    </lineage>
</organism>
<keyword evidence="3" id="KW-1185">Reference proteome</keyword>
<keyword evidence="1" id="KW-1133">Transmembrane helix</keyword>